<dbReference type="Gene3D" id="4.10.240.10">
    <property type="entry name" value="Zn(2)-C6 fungal-type DNA-binding domain"/>
    <property type="match status" value="1"/>
</dbReference>
<evidence type="ECO:0000256" key="2">
    <source>
        <dbReference type="SAM" id="MobiDB-lite"/>
    </source>
</evidence>
<evidence type="ECO:0000259" key="3">
    <source>
        <dbReference type="SMART" id="SM00066"/>
    </source>
</evidence>
<organism evidence="4 5">
    <name type="scientific">Monosporascus cannonballus</name>
    <dbReference type="NCBI Taxonomy" id="155416"/>
    <lineage>
        <taxon>Eukaryota</taxon>
        <taxon>Fungi</taxon>
        <taxon>Dikarya</taxon>
        <taxon>Ascomycota</taxon>
        <taxon>Pezizomycotina</taxon>
        <taxon>Sordariomycetes</taxon>
        <taxon>Xylariomycetidae</taxon>
        <taxon>Xylariales</taxon>
        <taxon>Xylariales incertae sedis</taxon>
        <taxon>Monosporascus</taxon>
    </lineage>
</organism>
<dbReference type="Proteomes" id="UP000294003">
    <property type="component" value="Unassembled WGS sequence"/>
</dbReference>
<reference evidence="4 5" key="1">
    <citation type="submission" date="2018-06" db="EMBL/GenBank/DDBJ databases">
        <title>Complete Genomes of Monosporascus.</title>
        <authorList>
            <person name="Robinson A.J."/>
            <person name="Natvig D.O."/>
        </authorList>
    </citation>
    <scope>NUCLEOTIDE SEQUENCE [LARGE SCALE GENOMIC DNA]</scope>
    <source>
        <strain evidence="4 5">CBS 609.92</strain>
    </source>
</reference>
<comment type="caution">
    <text evidence="4">The sequence shown here is derived from an EMBL/GenBank/DDBJ whole genome shotgun (WGS) entry which is preliminary data.</text>
</comment>
<evidence type="ECO:0000313" key="5">
    <source>
        <dbReference type="Proteomes" id="UP000294003"/>
    </source>
</evidence>
<dbReference type="EMBL" id="QJNS01000039">
    <property type="protein sequence ID" value="RYO91593.1"/>
    <property type="molecule type" value="Genomic_DNA"/>
</dbReference>
<feature type="region of interest" description="Disordered" evidence="2">
    <location>
        <begin position="407"/>
        <end position="446"/>
    </location>
</feature>
<dbReference type="InterPro" id="IPR001138">
    <property type="entry name" value="Zn2Cys6_DnaBD"/>
</dbReference>
<protein>
    <recommendedName>
        <fullName evidence="3">Zn(2)-C6 fungal-type domain-containing protein</fullName>
    </recommendedName>
</protein>
<dbReference type="InterPro" id="IPR036864">
    <property type="entry name" value="Zn2-C6_fun-type_DNA-bd_sf"/>
</dbReference>
<proteinExistence type="predicted"/>
<feature type="region of interest" description="Disordered" evidence="2">
    <location>
        <begin position="1"/>
        <end position="34"/>
    </location>
</feature>
<dbReference type="SUPFAM" id="SSF57701">
    <property type="entry name" value="Zn2/Cys6 DNA-binding domain"/>
    <property type="match status" value="1"/>
</dbReference>
<feature type="compositionally biased region" description="Polar residues" evidence="2">
    <location>
        <begin position="176"/>
        <end position="199"/>
    </location>
</feature>
<dbReference type="SMART" id="SM00066">
    <property type="entry name" value="GAL4"/>
    <property type="match status" value="1"/>
</dbReference>
<evidence type="ECO:0000313" key="4">
    <source>
        <dbReference type="EMBL" id="RYO91593.1"/>
    </source>
</evidence>
<evidence type="ECO:0000256" key="1">
    <source>
        <dbReference type="ARBA" id="ARBA00023242"/>
    </source>
</evidence>
<feature type="region of interest" description="Disordered" evidence="2">
    <location>
        <begin position="151"/>
        <end position="214"/>
    </location>
</feature>
<sequence length="446" mass="48743">MDYNFVSYGPSGEPPLEPPKKRTPGPKKGTPNTAKSCDKCYKDHRVCTGGRPCDRCKASNWECVTIRHSLKRGPIAGAGTAAERILGALVRVEPGFEQYVIGLLSNRRAPDSEHTLLHMLRDSSAAEQKVFRNAFIRSRLYDQVCPPRQIADSPRAQQTGSLGGAHNPPGPGSRVDYSQMTTSADGVPTAQQDPTTPNVVYTAGQDGEQSGEQRREMTAVSQAPIAQQYTDSTFNGNYTPLAYGEQLPIMASADDILNSLQYDATNVAYNPSDDGEQDREVEAMVDTAITRHCATLNAMYSPLSHSQQPQTMPSADDMQNTQQCAITSDVAHYPVQDAEQRQETATVGHTSAQLYDPFNAIHSPLLNGEQLKATVPTFELPITQPYENSSMYDYDLTYPVHEEDPESILFPGLRSASHYQPAPAPESYNGPSTNPAGEGYSNSEYQ</sequence>
<accession>A0ABY0HHI3</accession>
<keyword evidence="1" id="KW-0539">Nucleus</keyword>
<name>A0ABY0HHI3_9PEZI</name>
<feature type="domain" description="Zn(2)-C6 fungal-type" evidence="3">
    <location>
        <begin position="31"/>
        <end position="74"/>
    </location>
</feature>
<dbReference type="Pfam" id="PF00172">
    <property type="entry name" value="Zn_clus"/>
    <property type="match status" value="1"/>
</dbReference>
<gene>
    <name evidence="4" type="ORF">DL762_002126</name>
</gene>
<dbReference type="CDD" id="cd00067">
    <property type="entry name" value="GAL4"/>
    <property type="match status" value="1"/>
</dbReference>
<feature type="compositionally biased region" description="Polar residues" evidence="2">
    <location>
        <begin position="429"/>
        <end position="446"/>
    </location>
</feature>
<keyword evidence="5" id="KW-1185">Reference proteome</keyword>